<dbReference type="EMBL" id="BAABAF010000008">
    <property type="protein sequence ID" value="GAA3771297.1"/>
    <property type="molecule type" value="Genomic_DNA"/>
</dbReference>
<name>A0ABP7GQ89_9MICO</name>
<dbReference type="Proteomes" id="UP001500540">
    <property type="component" value="Unassembled WGS sequence"/>
</dbReference>
<dbReference type="Pfam" id="PF00842">
    <property type="entry name" value="Ala_racemase_C"/>
    <property type="match status" value="1"/>
</dbReference>
<accession>A0ABP7GQ89</accession>
<dbReference type="InterPro" id="IPR011079">
    <property type="entry name" value="Ala_racemase_C"/>
</dbReference>
<keyword evidence="3" id="KW-0413">Isomerase</keyword>
<reference evidence="6" key="1">
    <citation type="journal article" date="2019" name="Int. J. Syst. Evol. Microbiol.">
        <title>The Global Catalogue of Microorganisms (GCM) 10K type strain sequencing project: providing services to taxonomists for standard genome sequencing and annotation.</title>
        <authorList>
            <consortium name="The Broad Institute Genomics Platform"/>
            <consortium name="The Broad Institute Genome Sequencing Center for Infectious Disease"/>
            <person name="Wu L."/>
            <person name="Ma J."/>
        </authorList>
    </citation>
    <scope>NUCLEOTIDE SEQUENCE [LARGE SCALE GENOMIC DNA]</scope>
    <source>
        <strain evidence="6">JCM 16950</strain>
    </source>
</reference>
<comment type="caution">
    <text evidence="5">The sequence shown here is derived from an EMBL/GenBank/DDBJ whole genome shotgun (WGS) entry which is preliminary data.</text>
</comment>
<dbReference type="PROSITE" id="PS00395">
    <property type="entry name" value="ALANINE_RACEMASE"/>
    <property type="match status" value="1"/>
</dbReference>
<gene>
    <name evidence="5" type="primary">alr_2</name>
    <name evidence="5" type="ORF">GCM10022240_24320</name>
</gene>
<evidence type="ECO:0000313" key="6">
    <source>
        <dbReference type="Proteomes" id="UP001500540"/>
    </source>
</evidence>
<dbReference type="Gene3D" id="2.40.37.10">
    <property type="entry name" value="Lyase, Ornithine Decarboxylase, Chain A, domain 1"/>
    <property type="match status" value="1"/>
</dbReference>
<evidence type="ECO:0000259" key="4">
    <source>
        <dbReference type="SMART" id="SM01005"/>
    </source>
</evidence>
<organism evidence="5 6">
    <name type="scientific">Microbacterium kribbense</name>
    <dbReference type="NCBI Taxonomy" id="433645"/>
    <lineage>
        <taxon>Bacteria</taxon>
        <taxon>Bacillati</taxon>
        <taxon>Actinomycetota</taxon>
        <taxon>Actinomycetes</taxon>
        <taxon>Micrococcales</taxon>
        <taxon>Microbacteriaceae</taxon>
        <taxon>Microbacterium</taxon>
    </lineage>
</organism>
<dbReference type="SMART" id="SM01005">
    <property type="entry name" value="Ala_racemase_C"/>
    <property type="match status" value="1"/>
</dbReference>
<dbReference type="SUPFAM" id="SSF51419">
    <property type="entry name" value="PLP-binding barrel"/>
    <property type="match status" value="1"/>
</dbReference>
<dbReference type="InterPro" id="IPR029066">
    <property type="entry name" value="PLP-binding_barrel"/>
</dbReference>
<keyword evidence="2" id="KW-0663">Pyridoxal phosphate</keyword>
<protein>
    <submittedName>
        <fullName evidence="5">Alanine racemase</fullName>
    </submittedName>
</protein>
<dbReference type="Pfam" id="PF01168">
    <property type="entry name" value="Ala_racemase_N"/>
    <property type="match status" value="1"/>
</dbReference>
<evidence type="ECO:0000256" key="1">
    <source>
        <dbReference type="ARBA" id="ARBA00001933"/>
    </source>
</evidence>
<dbReference type="PANTHER" id="PTHR30511">
    <property type="entry name" value="ALANINE RACEMASE"/>
    <property type="match status" value="1"/>
</dbReference>
<evidence type="ECO:0000256" key="2">
    <source>
        <dbReference type="ARBA" id="ARBA00022898"/>
    </source>
</evidence>
<keyword evidence="6" id="KW-1185">Reference proteome</keyword>
<sequence>MARFEVDLTAFATNLVTIRTTVAPAVHMLVVKDDAYGHGLAAIVPAARVGGVRWFGTFDVATAVAVRALTGPAPRIVAWTVYNAGEIDLALAHDIDLGLGTHELITATAAVGARTGHAARVHLKVDTGLHRNGIRPEGWAAAVAAAEHAQRAGALSIEGVWSHIAEASDEADDRARDEFFTAVDAFEQAPPLRHLAASAAAFARPGFQLDLVRIGAFAYGIRPSDGPSDAELGIRPIGTLIASVTDVATDAVTVDVGSLDGLDSRLAGRLQVGTPAGPRPVTAIGPVSAQVAAWPGAAVGDDVALFGGRAPASATDVAEMLHTIGEEVVLRISPRLPRRYLSAAA</sequence>
<proteinExistence type="predicted"/>
<dbReference type="InterPro" id="IPR009006">
    <property type="entry name" value="Ala_racemase/Decarboxylase_C"/>
</dbReference>
<dbReference type="RefSeq" id="WP_344783970.1">
    <property type="nucleotide sequence ID" value="NZ_BAABAF010000008.1"/>
</dbReference>
<dbReference type="PANTHER" id="PTHR30511:SF0">
    <property type="entry name" value="ALANINE RACEMASE, CATABOLIC-RELATED"/>
    <property type="match status" value="1"/>
</dbReference>
<comment type="cofactor">
    <cofactor evidence="1">
        <name>pyridoxal 5'-phosphate</name>
        <dbReference type="ChEBI" id="CHEBI:597326"/>
    </cofactor>
</comment>
<feature type="domain" description="Alanine racemase C-terminal" evidence="4">
    <location>
        <begin position="237"/>
        <end position="341"/>
    </location>
</feature>
<dbReference type="InterPro" id="IPR020622">
    <property type="entry name" value="Ala_racemase_pyridoxalP-BS"/>
</dbReference>
<evidence type="ECO:0000256" key="3">
    <source>
        <dbReference type="ARBA" id="ARBA00023235"/>
    </source>
</evidence>
<dbReference type="PRINTS" id="PR00992">
    <property type="entry name" value="ALARACEMASE"/>
</dbReference>
<evidence type="ECO:0000313" key="5">
    <source>
        <dbReference type="EMBL" id="GAA3771297.1"/>
    </source>
</evidence>
<dbReference type="SUPFAM" id="SSF50621">
    <property type="entry name" value="Alanine racemase C-terminal domain-like"/>
    <property type="match status" value="1"/>
</dbReference>
<dbReference type="InterPro" id="IPR000821">
    <property type="entry name" value="Ala_racemase"/>
</dbReference>
<dbReference type="InterPro" id="IPR001608">
    <property type="entry name" value="Ala_racemase_N"/>
</dbReference>
<dbReference type="Gene3D" id="3.20.20.10">
    <property type="entry name" value="Alanine racemase"/>
    <property type="match status" value="1"/>
</dbReference>